<dbReference type="PANTHER" id="PTHR31539">
    <property type="entry name" value="CENTROSOMAL PROTEIN OF 19K CEP19"/>
    <property type="match status" value="1"/>
</dbReference>
<reference evidence="12 13" key="1">
    <citation type="journal article" date="2021" name="MBio">
        <title>A New Model Trypanosomatid, Novymonas esmeraldas: Genomic Perception of Its 'Candidatus Pandoraea novymonadis' Endosymbiont.</title>
        <authorList>
            <person name="Zakharova A."/>
            <person name="Saura A."/>
            <person name="Butenko A."/>
            <person name="Podesvova L."/>
            <person name="Warmusova S."/>
            <person name="Kostygov A.Y."/>
            <person name="Nenarokova A."/>
            <person name="Lukes J."/>
            <person name="Opperdoes F.R."/>
            <person name="Yurchenko V."/>
        </authorList>
    </citation>
    <scope>NUCLEOTIDE SEQUENCE [LARGE SCALE GENOMIC DNA]</scope>
    <source>
        <strain evidence="12 13">E262AT.01</strain>
    </source>
</reference>
<evidence type="ECO:0000256" key="10">
    <source>
        <dbReference type="ARBA" id="ARBA00023273"/>
    </source>
</evidence>
<evidence type="ECO:0000256" key="4">
    <source>
        <dbReference type="ARBA" id="ARBA00009371"/>
    </source>
</evidence>
<evidence type="ECO:0000256" key="11">
    <source>
        <dbReference type="SAM" id="MobiDB-lite"/>
    </source>
</evidence>
<protein>
    <recommendedName>
        <fullName evidence="5">Centrosomal protein of 19 kDa</fullName>
    </recommendedName>
</protein>
<evidence type="ECO:0000256" key="9">
    <source>
        <dbReference type="ARBA" id="ARBA00023212"/>
    </source>
</evidence>
<evidence type="ECO:0000313" key="13">
    <source>
        <dbReference type="Proteomes" id="UP001430356"/>
    </source>
</evidence>
<evidence type="ECO:0000256" key="2">
    <source>
        <dbReference type="ARBA" id="ARBA00004120"/>
    </source>
</evidence>
<feature type="compositionally biased region" description="Pro residues" evidence="11">
    <location>
        <begin position="274"/>
        <end position="285"/>
    </location>
</feature>
<dbReference type="GO" id="GO:0034454">
    <property type="term" value="P:microtubule anchoring at centrosome"/>
    <property type="evidence" value="ECO:0007669"/>
    <property type="project" value="TreeGrafter"/>
</dbReference>
<proteinExistence type="inferred from homology"/>
<dbReference type="PANTHER" id="PTHR31539:SF1">
    <property type="entry name" value="CENTROSOMAL PROTEIN OF 19 KDA"/>
    <property type="match status" value="1"/>
</dbReference>
<keyword evidence="10" id="KW-0966">Cell projection</keyword>
<accession>A0AAW0ESY3</accession>
<evidence type="ECO:0000256" key="5">
    <source>
        <dbReference type="ARBA" id="ARBA00022015"/>
    </source>
</evidence>
<dbReference type="Pfam" id="PF14933">
    <property type="entry name" value="CEP19"/>
    <property type="match status" value="1"/>
</dbReference>
<dbReference type="EMBL" id="JAECZO010000100">
    <property type="protein sequence ID" value="KAK7197278.1"/>
    <property type="molecule type" value="Genomic_DNA"/>
</dbReference>
<sequence length="368" mass="40636">MAADDIGAELWALVYHLFHKYRRDPRKAAQELALRTHTEWAAAPNAPPPQTARGVVHSRWYEELRQRYAALLASLRATHQRDIADATEMVSSLYPEGCNVSEYAEALRTSAAVLPCLVPSAMIDHLVHKRGGELHAQGVHELSCNELVFDVIEGLLMRVLTPRQWWCQAAPSIARATRTGIRAAPPTLYIEYERPPGVPRVRRIDLGAVLRPNTPTAQLARRLAATHEALLSESQFQTLLIRCQRLQEQSPLSPPAPAPLPNSAPVPTTTTRALPPPLESSPGPAPIARVGKAQKADLGLLYRDPDAALANVDLNDADEVTLQEFKDVMNEKFKANVVKPGDAGYVYDKRVEVTRPAQSSEWDDDDSD</sequence>
<feature type="region of interest" description="Disordered" evidence="11">
    <location>
        <begin position="248"/>
        <end position="286"/>
    </location>
</feature>
<organism evidence="12 13">
    <name type="scientific">Novymonas esmeraldas</name>
    <dbReference type="NCBI Taxonomy" id="1808958"/>
    <lineage>
        <taxon>Eukaryota</taxon>
        <taxon>Discoba</taxon>
        <taxon>Euglenozoa</taxon>
        <taxon>Kinetoplastea</taxon>
        <taxon>Metakinetoplastina</taxon>
        <taxon>Trypanosomatida</taxon>
        <taxon>Trypanosomatidae</taxon>
        <taxon>Novymonas</taxon>
    </lineage>
</organism>
<dbReference type="InterPro" id="IPR029412">
    <property type="entry name" value="CEP19"/>
</dbReference>
<evidence type="ECO:0000256" key="8">
    <source>
        <dbReference type="ARBA" id="ARBA00023069"/>
    </source>
</evidence>
<dbReference type="GO" id="GO:0036064">
    <property type="term" value="C:ciliary basal body"/>
    <property type="evidence" value="ECO:0007669"/>
    <property type="project" value="TreeGrafter"/>
</dbReference>
<keyword evidence="8" id="KW-0969">Cilium</keyword>
<keyword evidence="6" id="KW-0963">Cytoplasm</keyword>
<dbReference type="GO" id="GO:0005814">
    <property type="term" value="C:centriole"/>
    <property type="evidence" value="ECO:0007669"/>
    <property type="project" value="UniProtKB-SubCell"/>
</dbReference>
<evidence type="ECO:0000256" key="7">
    <source>
        <dbReference type="ARBA" id="ARBA00022794"/>
    </source>
</evidence>
<evidence type="ECO:0000256" key="1">
    <source>
        <dbReference type="ARBA" id="ARBA00004114"/>
    </source>
</evidence>
<keyword evidence="7" id="KW-0970">Cilium biogenesis/degradation</keyword>
<keyword evidence="9" id="KW-0206">Cytoskeleton</keyword>
<name>A0AAW0ESY3_9TRYP</name>
<comment type="similarity">
    <text evidence="4">Belongs to the CEP19 family.</text>
</comment>
<dbReference type="GO" id="GO:0097712">
    <property type="term" value="P:vesicle targeting, trans-Golgi to periciliary membrane compartment"/>
    <property type="evidence" value="ECO:0007669"/>
    <property type="project" value="TreeGrafter"/>
</dbReference>
<feature type="compositionally biased region" description="Pro residues" evidence="11">
    <location>
        <begin position="252"/>
        <end position="264"/>
    </location>
</feature>
<comment type="subcellular location">
    <subcellularLocation>
        <location evidence="2">Cytoplasm</location>
        <location evidence="2">Cytoskeleton</location>
        <location evidence="2">Cilium basal body</location>
    </subcellularLocation>
    <subcellularLocation>
        <location evidence="1">Cytoplasm</location>
        <location evidence="1">Cytoskeleton</location>
        <location evidence="1">Microtubule organizing center</location>
        <location evidence="1">Centrosome</location>
        <location evidence="1">Centriole</location>
    </subcellularLocation>
    <subcellularLocation>
        <location evidence="3">Cytoplasm</location>
        <location evidence="3">Cytoskeleton</location>
        <location evidence="3">Spindle</location>
    </subcellularLocation>
</comment>
<evidence type="ECO:0000256" key="3">
    <source>
        <dbReference type="ARBA" id="ARBA00004186"/>
    </source>
</evidence>
<evidence type="ECO:0000313" key="12">
    <source>
        <dbReference type="EMBL" id="KAK7197278.1"/>
    </source>
</evidence>
<dbReference type="Proteomes" id="UP001430356">
    <property type="component" value="Unassembled WGS sequence"/>
</dbReference>
<dbReference type="GO" id="GO:0000922">
    <property type="term" value="C:spindle pole"/>
    <property type="evidence" value="ECO:0007669"/>
    <property type="project" value="TreeGrafter"/>
</dbReference>
<gene>
    <name evidence="12" type="ORF">NESM_000674300</name>
</gene>
<keyword evidence="13" id="KW-1185">Reference proteome</keyword>
<evidence type="ECO:0000256" key="6">
    <source>
        <dbReference type="ARBA" id="ARBA00022490"/>
    </source>
</evidence>
<comment type="caution">
    <text evidence="12">The sequence shown here is derived from an EMBL/GenBank/DDBJ whole genome shotgun (WGS) entry which is preliminary data.</text>
</comment>
<dbReference type="AlphaFoldDB" id="A0AAW0ESY3"/>